<reference evidence="2" key="1">
    <citation type="submission" date="2021-01" db="EMBL/GenBank/DDBJ databases">
        <authorList>
            <person name="Corre E."/>
            <person name="Pelletier E."/>
            <person name="Niang G."/>
            <person name="Scheremetjew M."/>
            <person name="Finn R."/>
            <person name="Kale V."/>
            <person name="Holt S."/>
            <person name="Cochrane G."/>
            <person name="Meng A."/>
            <person name="Brown T."/>
            <person name="Cohen L."/>
        </authorList>
    </citation>
    <scope>NUCLEOTIDE SEQUENCE</scope>
    <source>
        <strain evidence="2">Clade-A-BCC118000</strain>
    </source>
</reference>
<feature type="compositionally biased region" description="Basic and acidic residues" evidence="1">
    <location>
        <begin position="125"/>
        <end position="139"/>
    </location>
</feature>
<feature type="compositionally biased region" description="Basic and acidic residues" evidence="1">
    <location>
        <begin position="31"/>
        <end position="47"/>
    </location>
</feature>
<organism evidence="2">
    <name type="scientific">Ostreococcus sp. 'lucimarinus'</name>
    <dbReference type="NCBI Taxonomy" id="242159"/>
    <lineage>
        <taxon>Eukaryota</taxon>
        <taxon>Viridiplantae</taxon>
        <taxon>Chlorophyta</taxon>
        <taxon>Mamiellophyceae</taxon>
        <taxon>Mamiellales</taxon>
        <taxon>Bathycoccaceae</taxon>
        <taxon>Ostreococcus</taxon>
    </lineage>
</organism>
<gene>
    <name evidence="2" type="ORF">OLUC0939_LOCUS3921</name>
</gene>
<dbReference type="AlphaFoldDB" id="A0A7R9T2U4"/>
<name>A0A7R9T2U4_9CHLO</name>
<feature type="region of interest" description="Disordered" evidence="1">
    <location>
        <begin position="10"/>
        <end position="59"/>
    </location>
</feature>
<evidence type="ECO:0000256" key="1">
    <source>
        <dbReference type="SAM" id="MobiDB-lite"/>
    </source>
</evidence>
<protein>
    <submittedName>
        <fullName evidence="2">Uncharacterized protein</fullName>
    </submittedName>
</protein>
<accession>A0A7R9T2U4</accession>
<proteinExistence type="predicted"/>
<sequence length="139" mass="15855">MRCVRARFARDSRRARARAASTKTPTVARRPRVDRVARSRCRPRDGFEATPTVDDDATASTRFAEDAIRRFDVSRADLARVFRTARRARAETRDGGGVARARGARTRARRRGAARSEKIKRRRATRLEDERDRTGNGEE</sequence>
<dbReference type="EMBL" id="HBDX01004552">
    <property type="protein sequence ID" value="CAD8223197.1"/>
    <property type="molecule type" value="Transcribed_RNA"/>
</dbReference>
<feature type="region of interest" description="Disordered" evidence="1">
    <location>
        <begin position="86"/>
        <end position="139"/>
    </location>
</feature>
<feature type="compositionally biased region" description="Basic residues" evidence="1">
    <location>
        <begin position="102"/>
        <end position="124"/>
    </location>
</feature>
<evidence type="ECO:0000313" key="2">
    <source>
        <dbReference type="EMBL" id="CAD8223197.1"/>
    </source>
</evidence>